<dbReference type="AlphaFoldDB" id="A0A645FL79"/>
<comment type="caution">
    <text evidence="1">The sequence shown here is derived from an EMBL/GenBank/DDBJ whole genome shotgun (WGS) entry which is preliminary data.</text>
</comment>
<accession>A0A645FL79</accession>
<reference evidence="1" key="1">
    <citation type="submission" date="2019-08" db="EMBL/GenBank/DDBJ databases">
        <authorList>
            <person name="Kucharzyk K."/>
            <person name="Murdoch R.W."/>
            <person name="Higgins S."/>
            <person name="Loffler F."/>
        </authorList>
    </citation>
    <scope>NUCLEOTIDE SEQUENCE</scope>
</reference>
<gene>
    <name evidence="1" type="ORF">SDC9_160283</name>
</gene>
<dbReference type="EMBL" id="VSSQ01059397">
    <property type="protein sequence ID" value="MPN12963.1"/>
    <property type="molecule type" value="Genomic_DNA"/>
</dbReference>
<evidence type="ECO:0008006" key="2">
    <source>
        <dbReference type="Google" id="ProtNLM"/>
    </source>
</evidence>
<name>A0A645FL79_9ZZZZ</name>
<dbReference type="AntiFam" id="ANF00158">
    <property type="entry name" value="Shadow ORF (opposite ftsK2)"/>
</dbReference>
<proteinExistence type="predicted"/>
<organism evidence="1">
    <name type="scientific">bioreactor metagenome</name>
    <dbReference type="NCBI Taxonomy" id="1076179"/>
    <lineage>
        <taxon>unclassified sequences</taxon>
        <taxon>metagenomes</taxon>
        <taxon>ecological metagenomes</taxon>
    </lineage>
</organism>
<protein>
    <recommendedName>
        <fullName evidence="2">NAD-specific glutamate dehydrogenase</fullName>
    </recommendedName>
</protein>
<sequence>MDACGACFLRKAGNLLFDLLANHHHQVGQLVDDDHDVRHGLQRLRRFRGQGERIGDVLPLFLRILDLGIEAGNIAHPHRRHQLVALFHLGDAPVQRVGRLLHVGDDRRQQVRNALVDRQFQHLRVDHDQAHLIRLGLVEHGKNHRIDTDRLA</sequence>
<evidence type="ECO:0000313" key="1">
    <source>
        <dbReference type="EMBL" id="MPN12963.1"/>
    </source>
</evidence>